<evidence type="ECO:0000313" key="1">
    <source>
        <dbReference type="Ensembl" id="ENSACIP00000022559.1"/>
    </source>
</evidence>
<dbReference type="Ensembl" id="ENSACIT00000023161.1">
    <property type="protein sequence ID" value="ENSACIP00000022559.1"/>
    <property type="gene ID" value="ENSACIG00000017559.1"/>
</dbReference>
<organism evidence="1 2">
    <name type="scientific">Amphilophus citrinellus</name>
    <name type="common">Midas cichlid</name>
    <name type="synonym">Cichlasoma citrinellum</name>
    <dbReference type="NCBI Taxonomy" id="61819"/>
    <lineage>
        <taxon>Eukaryota</taxon>
        <taxon>Metazoa</taxon>
        <taxon>Chordata</taxon>
        <taxon>Craniata</taxon>
        <taxon>Vertebrata</taxon>
        <taxon>Euteleostomi</taxon>
        <taxon>Actinopterygii</taxon>
        <taxon>Neopterygii</taxon>
        <taxon>Teleostei</taxon>
        <taxon>Neoteleostei</taxon>
        <taxon>Acanthomorphata</taxon>
        <taxon>Ovalentaria</taxon>
        <taxon>Cichlomorphae</taxon>
        <taxon>Cichliformes</taxon>
        <taxon>Cichlidae</taxon>
        <taxon>New World cichlids</taxon>
        <taxon>Cichlasomatinae</taxon>
        <taxon>Heroini</taxon>
        <taxon>Amphilophus</taxon>
    </lineage>
</organism>
<dbReference type="Proteomes" id="UP000261340">
    <property type="component" value="Unplaced"/>
</dbReference>
<reference evidence="1" key="1">
    <citation type="submission" date="2025-08" db="UniProtKB">
        <authorList>
            <consortium name="Ensembl"/>
        </authorList>
    </citation>
    <scope>IDENTIFICATION</scope>
</reference>
<name>A0A3Q0SCF7_AMPCI</name>
<dbReference type="AlphaFoldDB" id="A0A3Q0SCF7"/>
<evidence type="ECO:0000313" key="2">
    <source>
        <dbReference type="Proteomes" id="UP000261340"/>
    </source>
</evidence>
<keyword evidence="2" id="KW-1185">Reference proteome</keyword>
<protein>
    <submittedName>
        <fullName evidence="1">OTU deubiquitinase with linear linkage specificity a</fullName>
    </submittedName>
</protein>
<dbReference type="STRING" id="61819.ENSACIP00000022559"/>
<reference evidence="1" key="2">
    <citation type="submission" date="2025-09" db="UniProtKB">
        <authorList>
            <consortium name="Ensembl"/>
        </authorList>
    </citation>
    <scope>IDENTIFICATION</scope>
</reference>
<accession>A0A3Q0SCF7</accession>
<proteinExistence type="predicted"/>
<sequence length="63" mass="6958">MSWVKAVSLSGEDVFDESADDLSLQNKEWTSNMKKRLKSLCLTVLYGAGARSGIRKTPSLPQL</sequence>